<dbReference type="FunFam" id="3.40.33.10:FF:000002">
    <property type="entry name" value="Golgi-associated plant pathogenesis-related protein 1"/>
    <property type="match status" value="1"/>
</dbReference>
<proteinExistence type="predicted"/>
<dbReference type="GO" id="GO:0005576">
    <property type="term" value="C:extracellular region"/>
    <property type="evidence" value="ECO:0007669"/>
    <property type="project" value="InterPro"/>
</dbReference>
<dbReference type="SUPFAM" id="SSF55797">
    <property type="entry name" value="PR-1-like"/>
    <property type="match status" value="1"/>
</dbReference>
<dbReference type="InterPro" id="IPR014044">
    <property type="entry name" value="CAP_dom"/>
</dbReference>
<dbReference type="PROSITE" id="PS01009">
    <property type="entry name" value="CRISP_1"/>
    <property type="match status" value="1"/>
</dbReference>
<dbReference type="InterPro" id="IPR035940">
    <property type="entry name" value="CAP_sf"/>
</dbReference>
<dbReference type="Gene3D" id="3.40.33.10">
    <property type="entry name" value="CAP"/>
    <property type="match status" value="1"/>
</dbReference>
<keyword evidence="3" id="KW-1185">Reference proteome</keyword>
<dbReference type="PANTHER" id="PTHR10334">
    <property type="entry name" value="CYSTEINE-RICH SECRETORY PROTEIN-RELATED"/>
    <property type="match status" value="1"/>
</dbReference>
<accession>A0A9X4RHH7</accession>
<dbReference type="RefSeq" id="WP_009626086.1">
    <property type="nucleotide sequence ID" value="NZ_VBTY01000030.1"/>
</dbReference>
<dbReference type="InterPro" id="IPR001283">
    <property type="entry name" value="CRISP-related"/>
</dbReference>
<dbReference type="InterPro" id="IPR018244">
    <property type="entry name" value="Allrgn_V5/Tpx1_CS"/>
</dbReference>
<name>A0A9X4RHH7_9CYAN</name>
<evidence type="ECO:0000313" key="2">
    <source>
        <dbReference type="EMBL" id="MDG3494025.1"/>
    </source>
</evidence>
<dbReference type="CDD" id="cd05382">
    <property type="entry name" value="CAP_GAPR1-like"/>
    <property type="match status" value="1"/>
</dbReference>
<evidence type="ECO:0000313" key="3">
    <source>
        <dbReference type="Proteomes" id="UP001152872"/>
    </source>
</evidence>
<dbReference type="EMBL" id="VBTY01000030">
    <property type="protein sequence ID" value="MDG3494025.1"/>
    <property type="molecule type" value="Genomic_DNA"/>
</dbReference>
<organism evidence="2 3">
    <name type="scientific">Pseudanabaena catenata USMAC16</name>
    <dbReference type="NCBI Taxonomy" id="1855837"/>
    <lineage>
        <taxon>Bacteria</taxon>
        <taxon>Bacillati</taxon>
        <taxon>Cyanobacteriota</taxon>
        <taxon>Cyanophyceae</taxon>
        <taxon>Pseudanabaenales</taxon>
        <taxon>Pseudanabaenaceae</taxon>
        <taxon>Pseudanabaena</taxon>
    </lineage>
</organism>
<dbReference type="AlphaFoldDB" id="A0A9X4RHH7"/>
<dbReference type="Pfam" id="PF00188">
    <property type="entry name" value="CAP"/>
    <property type="match status" value="1"/>
</dbReference>
<dbReference type="SMART" id="SM00198">
    <property type="entry name" value="SCP"/>
    <property type="match status" value="1"/>
</dbReference>
<feature type="domain" description="SCP" evidence="1">
    <location>
        <begin position="36"/>
        <end position="183"/>
    </location>
</feature>
<evidence type="ECO:0000259" key="1">
    <source>
        <dbReference type="SMART" id="SM00198"/>
    </source>
</evidence>
<dbReference type="PROSITE" id="PS01010">
    <property type="entry name" value="CRISP_2"/>
    <property type="match status" value="1"/>
</dbReference>
<dbReference type="InterPro" id="IPR034113">
    <property type="entry name" value="SCP_GAPR1-like"/>
</dbReference>
<reference evidence="2" key="1">
    <citation type="submission" date="2019-05" db="EMBL/GenBank/DDBJ databases">
        <title>Whole genome sequencing of Pseudanabaena catenata USMAC16.</title>
        <authorList>
            <person name="Khan Z."/>
            <person name="Omar W.M."/>
            <person name="Convey P."/>
            <person name="Merican F."/>
            <person name="Najimudin N."/>
        </authorList>
    </citation>
    <scope>NUCLEOTIDE SEQUENCE</scope>
    <source>
        <strain evidence="2">USMAC16</strain>
    </source>
</reference>
<protein>
    <submittedName>
        <fullName evidence="2">CAP family protein</fullName>
    </submittedName>
</protein>
<gene>
    <name evidence="2" type="ORF">FEV09_05580</name>
</gene>
<dbReference type="Proteomes" id="UP001152872">
    <property type="component" value="Unassembled WGS sequence"/>
</dbReference>
<sequence length="192" mass="20520">MFINKQLFIGLALTSLTIGLGTNHDSVSAQTVNLSTLRSTSLSKHNTYRSIHRSPAMSLNNSVNSTAQAWADNLAATGTFAHSSSAQRNGAGENLYVYYTTAPSIASDTLAKNAIDSWYNEVKLYNYAAPGFSSATGHFTQVVWKGSTKLGCGASKGTKTLNGTRYNAFYVVCQYSPAGNVMGQFPANVLKP</sequence>
<dbReference type="PRINTS" id="PR00837">
    <property type="entry name" value="V5TPXLIKE"/>
</dbReference>
<comment type="caution">
    <text evidence="2">The sequence shown here is derived from an EMBL/GenBank/DDBJ whole genome shotgun (WGS) entry which is preliminary data.</text>
</comment>